<protein>
    <recommendedName>
        <fullName evidence="5">Mos1 transposase HTH domain-containing protein</fullName>
    </recommendedName>
</protein>
<dbReference type="EMBL" id="CAKOFQ010007179">
    <property type="protein sequence ID" value="CAH1993659.1"/>
    <property type="molecule type" value="Genomic_DNA"/>
</dbReference>
<accession>A0A9P0LJR7</accession>
<feature type="domain" description="Mos1 transposase HTH" evidence="2">
    <location>
        <begin position="5"/>
        <end position="50"/>
    </location>
</feature>
<dbReference type="InterPro" id="IPR036397">
    <property type="entry name" value="RNaseH_sf"/>
</dbReference>
<evidence type="ECO:0008006" key="5">
    <source>
        <dbReference type="Google" id="ProtNLM"/>
    </source>
</evidence>
<dbReference type="PANTHER" id="PTHR46060:SF1">
    <property type="entry name" value="MARINER MOS1 TRANSPOSASE-LIKE PROTEIN"/>
    <property type="match status" value="1"/>
</dbReference>
<dbReference type="GO" id="GO:0003676">
    <property type="term" value="F:nucleic acid binding"/>
    <property type="evidence" value="ECO:0007669"/>
    <property type="project" value="InterPro"/>
</dbReference>
<dbReference type="InterPro" id="IPR041426">
    <property type="entry name" value="Mos1_HTH"/>
</dbReference>
<reference evidence="3" key="1">
    <citation type="submission" date="2022-03" db="EMBL/GenBank/DDBJ databases">
        <authorList>
            <person name="Sayadi A."/>
        </authorList>
    </citation>
    <scope>NUCLEOTIDE SEQUENCE</scope>
</reference>
<evidence type="ECO:0000313" key="3">
    <source>
        <dbReference type="EMBL" id="CAH1993659.1"/>
    </source>
</evidence>
<proteinExistence type="predicted"/>
<name>A0A9P0LJR7_ACAOB</name>
<dbReference type="Pfam" id="PF13358">
    <property type="entry name" value="DDE_3"/>
    <property type="match status" value="1"/>
</dbReference>
<keyword evidence="4" id="KW-1185">Reference proteome</keyword>
<dbReference type="InterPro" id="IPR038717">
    <property type="entry name" value="Tc1-like_DDE_dom"/>
</dbReference>
<evidence type="ECO:0000259" key="1">
    <source>
        <dbReference type="Pfam" id="PF13358"/>
    </source>
</evidence>
<sequence>MKLNREHFRAIIYYNFQRQLPQQECLAELLSVFGNEARHQSTISRWCGEFKRSRVSLSDDPRVGAQKTAVIPISKTTIQKISHEELGVRKLVSRWIPRLLTEEQKAVRVNWCQKPLDRFNSGNSKNVYCIASGDESCIYCYSTKVIRSRSVSKQMVATSESKAGHIATIPLNEHRTVTADWYTTICLPKIITELRKINPDRRIILHQDNASSHTAQKTRQYLTEENLELLDLPPYSPDLSSNDLFTLPKIKNRLRVQRFQSPEEAVNAFKNVVLDLPANGWNKCLENWFDRMQMCITALRPQ</sequence>
<organism evidence="3 4">
    <name type="scientific">Acanthoscelides obtectus</name>
    <name type="common">Bean weevil</name>
    <name type="synonym">Bruchus obtectus</name>
    <dbReference type="NCBI Taxonomy" id="200917"/>
    <lineage>
        <taxon>Eukaryota</taxon>
        <taxon>Metazoa</taxon>
        <taxon>Ecdysozoa</taxon>
        <taxon>Arthropoda</taxon>
        <taxon>Hexapoda</taxon>
        <taxon>Insecta</taxon>
        <taxon>Pterygota</taxon>
        <taxon>Neoptera</taxon>
        <taxon>Endopterygota</taxon>
        <taxon>Coleoptera</taxon>
        <taxon>Polyphaga</taxon>
        <taxon>Cucujiformia</taxon>
        <taxon>Chrysomeloidea</taxon>
        <taxon>Chrysomelidae</taxon>
        <taxon>Bruchinae</taxon>
        <taxon>Bruchini</taxon>
        <taxon>Acanthoscelides</taxon>
    </lineage>
</organism>
<dbReference type="Gene3D" id="3.30.420.10">
    <property type="entry name" value="Ribonuclease H-like superfamily/Ribonuclease H"/>
    <property type="match status" value="1"/>
</dbReference>
<feature type="domain" description="Tc1-like transposase DDE" evidence="1">
    <location>
        <begin position="176"/>
        <end position="245"/>
    </location>
</feature>
<dbReference type="Gene3D" id="1.10.10.1450">
    <property type="match status" value="1"/>
</dbReference>
<gene>
    <name evidence="3" type="ORF">ACAOBT_LOCUS21637</name>
</gene>
<dbReference type="PANTHER" id="PTHR46060">
    <property type="entry name" value="MARINER MOS1 TRANSPOSASE-LIKE PROTEIN"/>
    <property type="match status" value="1"/>
</dbReference>
<dbReference type="Pfam" id="PF17906">
    <property type="entry name" value="HTH_48"/>
    <property type="match status" value="1"/>
</dbReference>
<dbReference type="AlphaFoldDB" id="A0A9P0LJR7"/>
<dbReference type="OrthoDB" id="10017160at2759"/>
<evidence type="ECO:0000259" key="2">
    <source>
        <dbReference type="Pfam" id="PF17906"/>
    </source>
</evidence>
<comment type="caution">
    <text evidence="3">The sequence shown here is derived from an EMBL/GenBank/DDBJ whole genome shotgun (WGS) entry which is preliminary data.</text>
</comment>
<evidence type="ECO:0000313" key="4">
    <source>
        <dbReference type="Proteomes" id="UP001152888"/>
    </source>
</evidence>
<dbReference type="Proteomes" id="UP001152888">
    <property type="component" value="Unassembled WGS sequence"/>
</dbReference>
<dbReference type="InterPro" id="IPR052709">
    <property type="entry name" value="Transposase-MT_Hybrid"/>
</dbReference>